<evidence type="ECO:0000313" key="4">
    <source>
        <dbReference type="EMBL" id="MBP3956493.1"/>
    </source>
</evidence>
<dbReference type="Pfam" id="PF08327">
    <property type="entry name" value="AHSA1"/>
    <property type="match status" value="1"/>
</dbReference>
<feature type="domain" description="Activator of Hsp90 ATPase homologue 1/2-like C-terminal" evidence="2">
    <location>
        <begin position="20"/>
        <end position="159"/>
    </location>
</feature>
<evidence type="ECO:0000259" key="2">
    <source>
        <dbReference type="Pfam" id="PF08327"/>
    </source>
</evidence>
<dbReference type="InterPro" id="IPR023393">
    <property type="entry name" value="START-like_dom_sf"/>
</dbReference>
<sequence>MATNQDSASDREIVITREFAAPRELVWKVWTQPEHITQWWGPRGFNTTVTEMDLRPGGKWRYVMHGPDGAEYPVRGVFREVIPPQRIVTTDEFDEGWKPPQPIDLPSGIVATAVFDALGTRTRLTLTISHATIEDKNKHAAMGVEGGWNSSFDCMDDYLMALTDEAVVRQLIADQMKAICAKNIDQLMRPYAAEFVAFDAIPPFQTKGADAWRQTWASCLPHFPETFAIEARDLHLTVSGTAAFAHWLFRFTGPDKDHPALQNWMRLTGCYRKVEGEWRIVHEHCSVPFDPHTSKALLTLDV</sequence>
<reference evidence="4 5" key="1">
    <citation type="submission" date="2021-04" db="EMBL/GenBank/DDBJ databases">
        <authorList>
            <person name="Ivanova A."/>
        </authorList>
    </citation>
    <scope>NUCLEOTIDE SEQUENCE [LARGE SCALE GENOMIC DNA]</scope>
    <source>
        <strain evidence="4 5">G18</strain>
    </source>
</reference>
<feature type="domain" description="SnoaL-like" evidence="3">
    <location>
        <begin position="168"/>
        <end position="289"/>
    </location>
</feature>
<dbReference type="Proteomes" id="UP000676565">
    <property type="component" value="Unassembled WGS sequence"/>
</dbReference>
<comment type="caution">
    <text evidence="4">The sequence shown here is derived from an EMBL/GenBank/DDBJ whole genome shotgun (WGS) entry which is preliminary data.</text>
</comment>
<dbReference type="InterPro" id="IPR013538">
    <property type="entry name" value="ASHA1/2-like_C"/>
</dbReference>
<accession>A0ABS5BRZ0</accession>
<dbReference type="CDD" id="cd07826">
    <property type="entry name" value="SRPBCC_CalC_Aha1-like_9"/>
    <property type="match status" value="1"/>
</dbReference>
<name>A0ABS5BRZ0_9BACT</name>
<dbReference type="EMBL" id="JAGKQQ010000001">
    <property type="protein sequence ID" value="MBP3956493.1"/>
    <property type="molecule type" value="Genomic_DNA"/>
</dbReference>
<proteinExistence type="inferred from homology"/>
<gene>
    <name evidence="4" type="ORF">J8F10_14525</name>
</gene>
<dbReference type="Gene3D" id="3.30.530.20">
    <property type="match status" value="1"/>
</dbReference>
<dbReference type="Pfam" id="PF13474">
    <property type="entry name" value="SnoaL_3"/>
    <property type="match status" value="1"/>
</dbReference>
<comment type="similarity">
    <text evidence="1">Belongs to the AHA1 family.</text>
</comment>
<dbReference type="PANTHER" id="PTHR36929:SF5">
    <property type="entry name" value="BLR6751 PROTEIN"/>
    <property type="match status" value="1"/>
</dbReference>
<dbReference type="PANTHER" id="PTHR36929">
    <property type="entry name" value="ATTACHMENT SUBUNIT, PUTATIVE-RELATED"/>
    <property type="match status" value="1"/>
</dbReference>
<evidence type="ECO:0000259" key="3">
    <source>
        <dbReference type="Pfam" id="PF13474"/>
    </source>
</evidence>
<keyword evidence="5" id="KW-1185">Reference proteome</keyword>
<dbReference type="InterPro" id="IPR037401">
    <property type="entry name" value="SnoaL-like"/>
</dbReference>
<dbReference type="SUPFAM" id="SSF54427">
    <property type="entry name" value="NTF2-like"/>
    <property type="match status" value="1"/>
</dbReference>
<dbReference type="SUPFAM" id="SSF55961">
    <property type="entry name" value="Bet v1-like"/>
    <property type="match status" value="1"/>
</dbReference>
<dbReference type="Gene3D" id="3.10.450.50">
    <property type="match status" value="1"/>
</dbReference>
<dbReference type="InterPro" id="IPR032710">
    <property type="entry name" value="NTF2-like_dom_sf"/>
</dbReference>
<evidence type="ECO:0000313" key="5">
    <source>
        <dbReference type="Proteomes" id="UP000676565"/>
    </source>
</evidence>
<protein>
    <submittedName>
        <fullName evidence="4">SRPBCC domain-containing protein</fullName>
    </submittedName>
</protein>
<organism evidence="4 5">
    <name type="scientific">Gemmata palustris</name>
    <dbReference type="NCBI Taxonomy" id="2822762"/>
    <lineage>
        <taxon>Bacteria</taxon>
        <taxon>Pseudomonadati</taxon>
        <taxon>Planctomycetota</taxon>
        <taxon>Planctomycetia</taxon>
        <taxon>Gemmatales</taxon>
        <taxon>Gemmataceae</taxon>
        <taxon>Gemmata</taxon>
    </lineage>
</organism>
<evidence type="ECO:0000256" key="1">
    <source>
        <dbReference type="ARBA" id="ARBA00006817"/>
    </source>
</evidence>